<organism evidence="2">
    <name type="scientific">marine metagenome</name>
    <dbReference type="NCBI Taxonomy" id="408172"/>
    <lineage>
        <taxon>unclassified sequences</taxon>
        <taxon>metagenomes</taxon>
        <taxon>ecological metagenomes</taxon>
    </lineage>
</organism>
<dbReference type="Pfam" id="PF17975">
    <property type="entry name" value="RNR_Alpha"/>
    <property type="match status" value="1"/>
</dbReference>
<dbReference type="EMBL" id="UINC01134868">
    <property type="protein sequence ID" value="SVD18670.1"/>
    <property type="molecule type" value="Genomic_DNA"/>
</dbReference>
<feature type="domain" description="Ribonucleotide reductase alpha-helical" evidence="1">
    <location>
        <begin position="11"/>
        <end position="85"/>
    </location>
</feature>
<feature type="non-terminal residue" evidence="2">
    <location>
        <position position="182"/>
    </location>
</feature>
<accession>A0A382T944</accession>
<dbReference type="AlphaFoldDB" id="A0A382T944"/>
<sequence>MTAAQMNNYLPTKYQEFIHLSRYSRWLPEKERREKWSETVGRYFDFFAEHLNEMHEYKLTKAIRDELENGVLNLQIMPSMRCLMTAGEALKRENIAGYNCSYVAINRVHAFDEILYILMNGTGIGFSVERQFVSQLPIIGDEFHYTDTTITIADSKLGWAKGLKELIGMLYIGQIPRWDLTK</sequence>
<dbReference type="SUPFAM" id="SSF51998">
    <property type="entry name" value="PFL-like glycyl radical enzymes"/>
    <property type="match status" value="1"/>
</dbReference>
<gene>
    <name evidence="2" type="ORF">METZ01_LOCUS371524</name>
</gene>
<dbReference type="Gene3D" id="3.20.70.20">
    <property type="match status" value="1"/>
</dbReference>
<name>A0A382T944_9ZZZZ</name>
<protein>
    <recommendedName>
        <fullName evidence="1">Ribonucleotide reductase alpha-helical domain-containing protein</fullName>
    </recommendedName>
</protein>
<reference evidence="2" key="1">
    <citation type="submission" date="2018-05" db="EMBL/GenBank/DDBJ databases">
        <authorList>
            <person name="Lanie J.A."/>
            <person name="Ng W.-L."/>
            <person name="Kazmierczak K.M."/>
            <person name="Andrzejewski T.M."/>
            <person name="Davidsen T.M."/>
            <person name="Wayne K.J."/>
            <person name="Tettelin H."/>
            <person name="Glass J.I."/>
            <person name="Rusch D."/>
            <person name="Podicherti R."/>
            <person name="Tsui H.-C.T."/>
            <person name="Winkler M.E."/>
        </authorList>
    </citation>
    <scope>NUCLEOTIDE SEQUENCE</scope>
</reference>
<evidence type="ECO:0000259" key="1">
    <source>
        <dbReference type="Pfam" id="PF17975"/>
    </source>
</evidence>
<dbReference type="InterPro" id="IPR040763">
    <property type="entry name" value="RNR_alpha_hel"/>
</dbReference>
<proteinExistence type="predicted"/>
<evidence type="ECO:0000313" key="2">
    <source>
        <dbReference type="EMBL" id="SVD18670.1"/>
    </source>
</evidence>